<keyword evidence="1" id="KW-1003">Cell membrane</keyword>
<comment type="caution">
    <text evidence="8">The sequence shown here is derived from an EMBL/GenBank/DDBJ whole genome shotgun (WGS) entry which is preliminary data.</text>
</comment>
<dbReference type="Proteomes" id="UP000093928">
    <property type="component" value="Unassembled WGS sequence"/>
</dbReference>
<dbReference type="OrthoDB" id="4427099at2"/>
<dbReference type="GO" id="GO:0005886">
    <property type="term" value="C:plasma membrane"/>
    <property type="evidence" value="ECO:0007669"/>
    <property type="project" value="InterPro"/>
</dbReference>
<protein>
    <recommendedName>
        <fullName evidence="7">Lipopolysaccharide assembly protein A domain-containing protein</fullName>
    </recommendedName>
</protein>
<reference evidence="8 9" key="1">
    <citation type="submission" date="2016-06" db="EMBL/GenBank/DDBJ databases">
        <authorList>
            <person name="Kjaerup R.B."/>
            <person name="Dalgaard T.S."/>
            <person name="Juul-Madsen H.R."/>
        </authorList>
    </citation>
    <scope>NUCLEOTIDE SEQUENCE [LARGE SCALE GENOMIC DNA]</scope>
    <source>
        <strain evidence="8 9">1165133.8</strain>
    </source>
</reference>
<feature type="domain" description="Lipopolysaccharide assembly protein A" evidence="7">
    <location>
        <begin position="67"/>
        <end position="117"/>
    </location>
</feature>
<evidence type="ECO:0000256" key="5">
    <source>
        <dbReference type="SAM" id="MobiDB-lite"/>
    </source>
</evidence>
<feature type="compositionally biased region" description="Low complexity" evidence="5">
    <location>
        <begin position="1"/>
        <end position="11"/>
    </location>
</feature>
<keyword evidence="3 6" id="KW-1133">Transmembrane helix</keyword>
<evidence type="ECO:0000313" key="8">
    <source>
        <dbReference type="EMBL" id="OBK23049.1"/>
    </source>
</evidence>
<feature type="transmembrane region" description="Helical" evidence="6">
    <location>
        <begin position="85"/>
        <end position="109"/>
    </location>
</feature>
<proteinExistence type="predicted"/>
<evidence type="ECO:0000256" key="4">
    <source>
        <dbReference type="ARBA" id="ARBA00023136"/>
    </source>
</evidence>
<dbReference type="EMBL" id="LZLS01000182">
    <property type="protein sequence ID" value="OBK23049.1"/>
    <property type="molecule type" value="Genomic_DNA"/>
</dbReference>
<dbReference type="Pfam" id="PF06305">
    <property type="entry name" value="LapA_dom"/>
    <property type="match status" value="1"/>
</dbReference>
<feature type="transmembrane region" description="Helical" evidence="6">
    <location>
        <begin position="45"/>
        <end position="65"/>
    </location>
</feature>
<gene>
    <name evidence="8" type="ORF">A5634_06300</name>
</gene>
<evidence type="ECO:0000256" key="1">
    <source>
        <dbReference type="ARBA" id="ARBA00022475"/>
    </source>
</evidence>
<evidence type="ECO:0000256" key="2">
    <source>
        <dbReference type="ARBA" id="ARBA00022692"/>
    </source>
</evidence>
<evidence type="ECO:0000313" key="9">
    <source>
        <dbReference type="Proteomes" id="UP000093928"/>
    </source>
</evidence>
<feature type="region of interest" description="Disordered" evidence="5">
    <location>
        <begin position="1"/>
        <end position="38"/>
    </location>
</feature>
<sequence>MSSKPSGSPSSADEPVPSPQARPKTPEERSRPAPKDRASTFTRAGALWGALTGGFLILILLLVFITQNMSSASFAFLGWRWTLPLGVAMLVAAIGGGLITVAVGTARMVQLRRAAKKNLAAAVR</sequence>
<organism evidence="8 9">
    <name type="scientific">Mycobacterium asiaticum</name>
    <dbReference type="NCBI Taxonomy" id="1790"/>
    <lineage>
        <taxon>Bacteria</taxon>
        <taxon>Bacillati</taxon>
        <taxon>Actinomycetota</taxon>
        <taxon>Actinomycetes</taxon>
        <taxon>Mycobacteriales</taxon>
        <taxon>Mycobacteriaceae</taxon>
        <taxon>Mycobacterium</taxon>
    </lineage>
</organism>
<dbReference type="InterPro" id="IPR010445">
    <property type="entry name" value="LapA_dom"/>
</dbReference>
<accession>A0A1A3NPR1</accession>
<evidence type="ECO:0000259" key="7">
    <source>
        <dbReference type="Pfam" id="PF06305"/>
    </source>
</evidence>
<dbReference type="AlphaFoldDB" id="A0A1A3NPR1"/>
<evidence type="ECO:0000256" key="3">
    <source>
        <dbReference type="ARBA" id="ARBA00022989"/>
    </source>
</evidence>
<keyword evidence="2 6" id="KW-0812">Transmembrane</keyword>
<evidence type="ECO:0000256" key="6">
    <source>
        <dbReference type="SAM" id="Phobius"/>
    </source>
</evidence>
<feature type="compositionally biased region" description="Basic and acidic residues" evidence="5">
    <location>
        <begin position="24"/>
        <end position="38"/>
    </location>
</feature>
<name>A0A1A3NPR1_MYCAS</name>
<dbReference type="RefSeq" id="WP_065145718.1">
    <property type="nucleotide sequence ID" value="NZ_LZLS01000182.1"/>
</dbReference>
<keyword evidence="4 6" id="KW-0472">Membrane</keyword>